<evidence type="ECO:0008006" key="4">
    <source>
        <dbReference type="Google" id="ProtNLM"/>
    </source>
</evidence>
<dbReference type="AlphaFoldDB" id="A0AAV5WUM1"/>
<organism evidence="2 3">
    <name type="scientific">Pristionchus fissidentatus</name>
    <dbReference type="NCBI Taxonomy" id="1538716"/>
    <lineage>
        <taxon>Eukaryota</taxon>
        <taxon>Metazoa</taxon>
        <taxon>Ecdysozoa</taxon>
        <taxon>Nematoda</taxon>
        <taxon>Chromadorea</taxon>
        <taxon>Rhabditida</taxon>
        <taxon>Rhabditina</taxon>
        <taxon>Diplogasteromorpha</taxon>
        <taxon>Diplogasteroidea</taxon>
        <taxon>Neodiplogasteridae</taxon>
        <taxon>Pristionchus</taxon>
    </lineage>
</organism>
<keyword evidence="1" id="KW-0812">Transmembrane</keyword>
<evidence type="ECO:0000313" key="3">
    <source>
        <dbReference type="Proteomes" id="UP001432322"/>
    </source>
</evidence>
<feature type="non-terminal residue" evidence="2">
    <location>
        <position position="1"/>
    </location>
</feature>
<feature type="transmembrane region" description="Helical" evidence="1">
    <location>
        <begin position="39"/>
        <end position="62"/>
    </location>
</feature>
<accession>A0AAV5WUM1</accession>
<keyword evidence="1" id="KW-1133">Transmembrane helix</keyword>
<reference evidence="2" key="1">
    <citation type="submission" date="2023-10" db="EMBL/GenBank/DDBJ databases">
        <title>Genome assembly of Pristionchus species.</title>
        <authorList>
            <person name="Yoshida K."/>
            <person name="Sommer R.J."/>
        </authorList>
    </citation>
    <scope>NUCLEOTIDE SEQUENCE</scope>
    <source>
        <strain evidence="2">RS5133</strain>
    </source>
</reference>
<dbReference type="EMBL" id="BTSY01000006">
    <property type="protein sequence ID" value="GMT33943.1"/>
    <property type="molecule type" value="Genomic_DNA"/>
</dbReference>
<gene>
    <name evidence="2" type="ORF">PFISCL1PPCAC_25240</name>
</gene>
<feature type="non-terminal residue" evidence="2">
    <location>
        <position position="161"/>
    </location>
</feature>
<proteinExistence type="predicted"/>
<keyword evidence="3" id="KW-1185">Reference proteome</keyword>
<comment type="caution">
    <text evidence="2">The sequence shown here is derived from an EMBL/GenBank/DDBJ whole genome shotgun (WGS) entry which is preliminary data.</text>
</comment>
<name>A0AAV5WUM1_9BILA</name>
<protein>
    <recommendedName>
        <fullName evidence="4">G protein-coupled receptor</fullName>
    </recommendedName>
</protein>
<dbReference type="Proteomes" id="UP001432322">
    <property type="component" value="Unassembled WGS sequence"/>
</dbReference>
<keyword evidence="1" id="KW-0472">Membrane</keyword>
<evidence type="ECO:0000256" key="1">
    <source>
        <dbReference type="SAM" id="Phobius"/>
    </source>
</evidence>
<sequence length="161" mass="18039">IQVCFITYRLSSSHYERTIATKPLDVRYQISSTIRLTHCIIPVALVGVLFSTLSFATFYAYLMGKVGRSLTTPFYRNGCTLQSLLTPWLLMLRHSSLFVRLRALLPAALSQRNAAPPADIADTDAAALAAVTNTKVRGERDNLVTRCYFDLLDRSWHCPTP</sequence>
<evidence type="ECO:0000313" key="2">
    <source>
        <dbReference type="EMBL" id="GMT33943.1"/>
    </source>
</evidence>